<proteinExistence type="predicted"/>
<evidence type="ECO:0000256" key="1">
    <source>
        <dbReference type="SAM" id="Phobius"/>
    </source>
</evidence>
<evidence type="ECO:0000313" key="3">
    <source>
        <dbReference type="Proteomes" id="UP001233172"/>
    </source>
</evidence>
<organism evidence="2 3">
    <name type="scientific">Biomphalaria pfeifferi</name>
    <name type="common">Bloodfluke planorb</name>
    <name type="synonym">Freshwater snail</name>
    <dbReference type="NCBI Taxonomy" id="112525"/>
    <lineage>
        <taxon>Eukaryota</taxon>
        <taxon>Metazoa</taxon>
        <taxon>Spiralia</taxon>
        <taxon>Lophotrochozoa</taxon>
        <taxon>Mollusca</taxon>
        <taxon>Gastropoda</taxon>
        <taxon>Heterobranchia</taxon>
        <taxon>Euthyneura</taxon>
        <taxon>Panpulmonata</taxon>
        <taxon>Hygrophila</taxon>
        <taxon>Lymnaeoidea</taxon>
        <taxon>Planorbidae</taxon>
        <taxon>Biomphalaria</taxon>
    </lineage>
</organism>
<evidence type="ECO:0000313" key="2">
    <source>
        <dbReference type="EMBL" id="KAK0056591.1"/>
    </source>
</evidence>
<protein>
    <submittedName>
        <fullName evidence="2">ATP-binding cassette sub-family A member 12</fullName>
    </submittedName>
</protein>
<dbReference type="GO" id="GO:0005524">
    <property type="term" value="F:ATP binding"/>
    <property type="evidence" value="ECO:0007669"/>
    <property type="project" value="UniProtKB-KW"/>
</dbReference>
<dbReference type="GO" id="GO:0016020">
    <property type="term" value="C:membrane"/>
    <property type="evidence" value="ECO:0007669"/>
    <property type="project" value="InterPro"/>
</dbReference>
<dbReference type="PANTHER" id="PTHR19229">
    <property type="entry name" value="ATP-BINDING CASSETTE TRANSPORTER SUBFAMILY A ABCA"/>
    <property type="match status" value="1"/>
</dbReference>
<accession>A0AAD8BL85</accession>
<feature type="non-terminal residue" evidence="2">
    <location>
        <position position="66"/>
    </location>
</feature>
<keyword evidence="2" id="KW-0547">Nucleotide-binding</keyword>
<reference evidence="2" key="1">
    <citation type="journal article" date="2023" name="PLoS Negl. Trop. Dis.">
        <title>A genome sequence for Biomphalaria pfeifferi, the major vector snail for the human-infecting parasite Schistosoma mansoni.</title>
        <authorList>
            <person name="Bu L."/>
            <person name="Lu L."/>
            <person name="Laidemitt M.R."/>
            <person name="Zhang S.M."/>
            <person name="Mutuku M."/>
            <person name="Mkoji G."/>
            <person name="Steinauer M."/>
            <person name="Loker E.S."/>
        </authorList>
    </citation>
    <scope>NUCLEOTIDE SEQUENCE</scope>
    <source>
        <strain evidence="2">KasaAsao</strain>
    </source>
</reference>
<reference evidence="2" key="2">
    <citation type="submission" date="2023-04" db="EMBL/GenBank/DDBJ databases">
        <authorList>
            <person name="Bu L."/>
            <person name="Lu L."/>
            <person name="Laidemitt M.R."/>
            <person name="Zhang S.M."/>
            <person name="Mutuku M."/>
            <person name="Mkoji G."/>
            <person name="Steinauer M."/>
            <person name="Loker E.S."/>
        </authorList>
    </citation>
    <scope>NUCLEOTIDE SEQUENCE</scope>
    <source>
        <strain evidence="2">KasaAsao</strain>
        <tissue evidence="2">Whole Snail</tissue>
    </source>
</reference>
<dbReference type="PANTHER" id="PTHR19229:SF250">
    <property type="entry name" value="ABC TRANSPORTER DOMAIN-CONTAINING PROTEIN-RELATED"/>
    <property type="match status" value="1"/>
</dbReference>
<gene>
    <name evidence="2" type="ORF">Bpfe_014087</name>
</gene>
<feature type="non-terminal residue" evidence="2">
    <location>
        <position position="1"/>
    </location>
</feature>
<comment type="caution">
    <text evidence="2">The sequence shown here is derived from an EMBL/GenBank/DDBJ whole genome shotgun (WGS) entry which is preliminary data.</text>
</comment>
<dbReference type="AlphaFoldDB" id="A0AAD8BL85"/>
<sequence length="66" mass="7467">SLASTTALCFGTLRISYLEESGDGVQWSNIDQSVNDNISVAWSLYMMLIDSAIYFLIGWYVRRVKP</sequence>
<keyword evidence="1" id="KW-0472">Membrane</keyword>
<dbReference type="EMBL" id="JASAOG010000061">
    <property type="protein sequence ID" value="KAK0056591.1"/>
    <property type="molecule type" value="Genomic_DNA"/>
</dbReference>
<keyword evidence="3" id="KW-1185">Reference proteome</keyword>
<dbReference type="GO" id="GO:0005319">
    <property type="term" value="F:lipid transporter activity"/>
    <property type="evidence" value="ECO:0007669"/>
    <property type="project" value="TreeGrafter"/>
</dbReference>
<dbReference type="GO" id="GO:0140359">
    <property type="term" value="F:ABC-type transporter activity"/>
    <property type="evidence" value="ECO:0007669"/>
    <property type="project" value="InterPro"/>
</dbReference>
<keyword evidence="1" id="KW-0812">Transmembrane</keyword>
<feature type="transmembrane region" description="Helical" evidence="1">
    <location>
        <begin position="42"/>
        <end position="61"/>
    </location>
</feature>
<keyword evidence="2" id="KW-0067">ATP-binding</keyword>
<name>A0AAD8BL85_BIOPF</name>
<keyword evidence="1" id="KW-1133">Transmembrane helix</keyword>
<dbReference type="Proteomes" id="UP001233172">
    <property type="component" value="Unassembled WGS sequence"/>
</dbReference>
<dbReference type="InterPro" id="IPR026082">
    <property type="entry name" value="ABCA"/>
</dbReference>